<evidence type="ECO:0000259" key="3">
    <source>
        <dbReference type="PROSITE" id="PS50800"/>
    </source>
</evidence>
<proteinExistence type="predicted"/>
<protein>
    <recommendedName>
        <fullName evidence="3">SAP domain-containing protein</fullName>
    </recommendedName>
</protein>
<keyword evidence="2" id="KW-1133">Transmembrane helix</keyword>
<evidence type="ECO:0000256" key="1">
    <source>
        <dbReference type="SAM" id="MobiDB-lite"/>
    </source>
</evidence>
<dbReference type="Proteomes" id="UP000815325">
    <property type="component" value="Unassembled WGS sequence"/>
</dbReference>
<feature type="compositionally biased region" description="Low complexity" evidence="1">
    <location>
        <begin position="281"/>
        <end position="295"/>
    </location>
</feature>
<feature type="region of interest" description="Disordered" evidence="1">
    <location>
        <begin position="205"/>
        <end position="235"/>
    </location>
</feature>
<keyword evidence="5" id="KW-1185">Reference proteome</keyword>
<keyword evidence="2" id="KW-0812">Transmembrane</keyword>
<evidence type="ECO:0000313" key="4">
    <source>
        <dbReference type="EMBL" id="KAF5839031.1"/>
    </source>
</evidence>
<feature type="transmembrane region" description="Helical" evidence="2">
    <location>
        <begin position="27"/>
        <end position="55"/>
    </location>
</feature>
<name>A0ABQ7GWP1_DUNSA</name>
<dbReference type="SUPFAM" id="SSF68906">
    <property type="entry name" value="SAP domain"/>
    <property type="match status" value="1"/>
</dbReference>
<feature type="compositionally biased region" description="Low complexity" evidence="1">
    <location>
        <begin position="212"/>
        <end position="222"/>
    </location>
</feature>
<dbReference type="InterPro" id="IPR003034">
    <property type="entry name" value="SAP_dom"/>
</dbReference>
<gene>
    <name evidence="4" type="ORF">DUNSADRAFT_1728</name>
</gene>
<dbReference type="EMBL" id="MU069557">
    <property type="protein sequence ID" value="KAF5839031.1"/>
    <property type="molecule type" value="Genomic_DNA"/>
</dbReference>
<feature type="region of interest" description="Disordered" evidence="1">
    <location>
        <begin position="281"/>
        <end position="302"/>
    </location>
</feature>
<dbReference type="PANTHER" id="PTHR33825:SF5">
    <property type="entry name" value="TRANSMEMBRANE PROTEIN"/>
    <property type="match status" value="1"/>
</dbReference>
<dbReference type="Gene3D" id="1.10.720.30">
    <property type="entry name" value="SAP domain"/>
    <property type="match status" value="1"/>
</dbReference>
<organism evidence="4 5">
    <name type="scientific">Dunaliella salina</name>
    <name type="common">Green alga</name>
    <name type="synonym">Protococcus salinus</name>
    <dbReference type="NCBI Taxonomy" id="3046"/>
    <lineage>
        <taxon>Eukaryota</taxon>
        <taxon>Viridiplantae</taxon>
        <taxon>Chlorophyta</taxon>
        <taxon>core chlorophytes</taxon>
        <taxon>Chlorophyceae</taxon>
        <taxon>CS clade</taxon>
        <taxon>Chlamydomonadales</taxon>
        <taxon>Dunaliellaceae</taxon>
        <taxon>Dunaliella</taxon>
    </lineage>
</organism>
<feature type="domain" description="SAP" evidence="3">
    <location>
        <begin position="311"/>
        <end position="345"/>
    </location>
</feature>
<comment type="caution">
    <text evidence="4">The sequence shown here is derived from an EMBL/GenBank/DDBJ whole genome shotgun (WGS) entry which is preliminary data.</text>
</comment>
<sequence length="352" mass="37565">MLGSRTAQHLSQTRRCIPAVHDPFFSLLIRVGVLIISLSAAAFLLCAIPALWAFIRVAYRTEAVLEQVERELPETAALIRLSGLEVTDCVAEITGLGSDLSSGLRSTANMATMTETGVRQSVQGVQVIGQQMGPAFAAQESQARDVLEAELQRRAQLNYAKPLLSQLATSAASTTSKVRKMRLGWKTFNLGIAARAFVNRHAQRIAQGKGTSHQSSSSVPRSRYPNDPDFSGSRGRRWYGSAAVAGSGAGSTAARPVATDDAAPAPTVAATADAATAAPAPPAAAAAIKQQQEQQGGVGSGARRRFMQDELKTMTKGELKELCKTCNLKSTGNKDELIQRIVEHQQRVRRAS</sequence>
<accession>A0ABQ7GWP1</accession>
<evidence type="ECO:0000256" key="2">
    <source>
        <dbReference type="SAM" id="Phobius"/>
    </source>
</evidence>
<evidence type="ECO:0000313" key="5">
    <source>
        <dbReference type="Proteomes" id="UP000815325"/>
    </source>
</evidence>
<dbReference type="SMART" id="SM00513">
    <property type="entry name" value="SAP"/>
    <property type="match status" value="1"/>
</dbReference>
<dbReference type="PANTHER" id="PTHR33825">
    <property type="entry name" value="CHITINASE-LIKE PROTEIN"/>
    <property type="match status" value="1"/>
</dbReference>
<keyword evidence="2" id="KW-0472">Membrane</keyword>
<dbReference type="Pfam" id="PF02037">
    <property type="entry name" value="SAP"/>
    <property type="match status" value="1"/>
</dbReference>
<dbReference type="PROSITE" id="PS50800">
    <property type="entry name" value="SAP"/>
    <property type="match status" value="1"/>
</dbReference>
<dbReference type="InterPro" id="IPR036361">
    <property type="entry name" value="SAP_dom_sf"/>
</dbReference>
<reference evidence="4" key="1">
    <citation type="submission" date="2017-08" db="EMBL/GenBank/DDBJ databases">
        <authorList>
            <person name="Polle J.E."/>
            <person name="Barry K."/>
            <person name="Cushman J."/>
            <person name="Schmutz J."/>
            <person name="Tran D."/>
            <person name="Hathwaick L.T."/>
            <person name="Yim W.C."/>
            <person name="Jenkins J."/>
            <person name="Mckie-Krisberg Z.M."/>
            <person name="Prochnik S."/>
            <person name="Lindquist E."/>
            <person name="Dockter R.B."/>
            <person name="Adam C."/>
            <person name="Molina H."/>
            <person name="Bunkerborg J."/>
            <person name="Jin E."/>
            <person name="Buchheim M."/>
            <person name="Magnuson J."/>
        </authorList>
    </citation>
    <scope>NUCLEOTIDE SEQUENCE</scope>
    <source>
        <strain evidence="4">CCAP 19/18</strain>
    </source>
</reference>